<organism evidence="3 4">
    <name type="scientific">Natronincola peptidivorans</name>
    <dbReference type="NCBI Taxonomy" id="426128"/>
    <lineage>
        <taxon>Bacteria</taxon>
        <taxon>Bacillati</taxon>
        <taxon>Bacillota</taxon>
        <taxon>Clostridia</taxon>
        <taxon>Peptostreptococcales</taxon>
        <taxon>Natronincolaceae</taxon>
        <taxon>Natronincola</taxon>
    </lineage>
</organism>
<protein>
    <recommendedName>
        <fullName evidence="5">DUF5305 domain-containing protein</fullName>
    </recommendedName>
</protein>
<dbReference type="STRING" id="426128.SAMN05660297_00794"/>
<dbReference type="AlphaFoldDB" id="A0A1H9ZZB4"/>
<dbReference type="Proteomes" id="UP000199568">
    <property type="component" value="Unassembled WGS sequence"/>
</dbReference>
<feature type="transmembrane region" description="Helical" evidence="2">
    <location>
        <begin position="12"/>
        <end position="29"/>
    </location>
</feature>
<gene>
    <name evidence="3" type="ORF">SAMN05660297_00794</name>
</gene>
<keyword evidence="2" id="KW-0472">Membrane</keyword>
<keyword evidence="2" id="KW-1133">Transmembrane helix</keyword>
<evidence type="ECO:0000313" key="4">
    <source>
        <dbReference type="Proteomes" id="UP000199568"/>
    </source>
</evidence>
<dbReference type="EMBL" id="FOHU01000002">
    <property type="protein sequence ID" value="SES87119.1"/>
    <property type="molecule type" value="Genomic_DNA"/>
</dbReference>
<feature type="transmembrane region" description="Helical" evidence="2">
    <location>
        <begin position="238"/>
        <end position="258"/>
    </location>
</feature>
<dbReference type="Pfam" id="PF17231">
    <property type="entry name" value="DUF5305"/>
    <property type="match status" value="1"/>
</dbReference>
<keyword evidence="4" id="KW-1185">Reference proteome</keyword>
<dbReference type="RefSeq" id="WP_090439642.1">
    <property type="nucleotide sequence ID" value="NZ_FOHU01000002.1"/>
</dbReference>
<sequence length="389" mass="44349">MKIKINKKLKITLMIMNILALIPIAVFLHQEVKVPKYAEERISLYDYHNRSGINYEVFLRPNVLYEEESLGAGKTYITEFVDYIDTSFTYEFQGESEAEVKGDYEIVAEIEGYTGHEETYKTIWRKGYILSPKKTFQEKDRIVAIKEDVTLDIHGYNEFAGNVIEASKITSSVKLTVLMNINMEATTDKGPVAEQMSSSITIPLNTNHFEISGSPINERSGSIQDTIEVQLPIDRKKVILYGGLIGFLLILLSFLIFFTKGREKKSVLEKTINQIFKKHGDRLVALNTEVEAISKNFSEVKSIEDLVRIADELGKPIMYKYSSSLNDIGRFYILDETKVFILDIHKMLSNSEVFQEKEIAKIEESEAKNSISNTGELLEESKIEESNKS</sequence>
<dbReference type="OrthoDB" id="1952037at2"/>
<reference evidence="3 4" key="1">
    <citation type="submission" date="2016-10" db="EMBL/GenBank/DDBJ databases">
        <authorList>
            <person name="de Groot N.N."/>
        </authorList>
    </citation>
    <scope>NUCLEOTIDE SEQUENCE [LARGE SCALE GENOMIC DNA]</scope>
    <source>
        <strain evidence="3 4">DSM 18979</strain>
    </source>
</reference>
<evidence type="ECO:0000256" key="1">
    <source>
        <dbReference type="SAM" id="MobiDB-lite"/>
    </source>
</evidence>
<feature type="compositionally biased region" description="Basic and acidic residues" evidence="1">
    <location>
        <begin position="379"/>
        <end position="389"/>
    </location>
</feature>
<evidence type="ECO:0008006" key="5">
    <source>
        <dbReference type="Google" id="ProtNLM"/>
    </source>
</evidence>
<proteinExistence type="predicted"/>
<accession>A0A1H9ZZB4</accession>
<evidence type="ECO:0000313" key="3">
    <source>
        <dbReference type="EMBL" id="SES87119.1"/>
    </source>
</evidence>
<keyword evidence="2" id="KW-0812">Transmembrane</keyword>
<dbReference type="InterPro" id="IPR035185">
    <property type="entry name" value="DUF5305"/>
</dbReference>
<evidence type="ECO:0000256" key="2">
    <source>
        <dbReference type="SAM" id="Phobius"/>
    </source>
</evidence>
<name>A0A1H9ZZB4_9FIRM</name>
<feature type="region of interest" description="Disordered" evidence="1">
    <location>
        <begin position="367"/>
        <end position="389"/>
    </location>
</feature>